<dbReference type="AlphaFoldDB" id="A0A7J6DS62"/>
<name>A0A7J6DS62_CANSA</name>
<evidence type="ECO:0000313" key="3">
    <source>
        <dbReference type="Proteomes" id="UP000525078"/>
    </source>
</evidence>
<feature type="compositionally biased region" description="Basic and acidic residues" evidence="1">
    <location>
        <begin position="181"/>
        <end position="210"/>
    </location>
</feature>
<sequence length="268" mass="28501">MISASALPPASPGYPIQRMLAICGSFSANDTSRGPPPVRTRITGFLLAAATWETRAICLPGKRRLTRSRSSVSWDKSRPRMRTTKSASFAALIASSKPASESHDALWQPPHSSLAISKRSLRAQAGTPLTSFISRSDHGVLPRGLLASPPSGVPKNVNSGCPKRQPSLPNIIHRASLDPYSRCDSEPEGPVKRSHRQKDLGEAGGRRNDTAEGDTWAVGGDAVERFGPPFVGRDTKPGDGVSGIGELTNLFLKGEKRNEGVSSCGDGK</sequence>
<feature type="region of interest" description="Disordered" evidence="1">
    <location>
        <begin position="143"/>
        <end position="244"/>
    </location>
</feature>
<protein>
    <submittedName>
        <fullName evidence="2">Uncharacterized protein</fullName>
    </submittedName>
</protein>
<dbReference type="EMBL" id="JAATIP010000423">
    <property type="protein sequence ID" value="KAF4348836.1"/>
    <property type="molecule type" value="Genomic_DNA"/>
</dbReference>
<evidence type="ECO:0000256" key="1">
    <source>
        <dbReference type="SAM" id="MobiDB-lite"/>
    </source>
</evidence>
<proteinExistence type="predicted"/>
<organism evidence="2 3">
    <name type="scientific">Cannabis sativa</name>
    <name type="common">Hemp</name>
    <name type="synonym">Marijuana</name>
    <dbReference type="NCBI Taxonomy" id="3483"/>
    <lineage>
        <taxon>Eukaryota</taxon>
        <taxon>Viridiplantae</taxon>
        <taxon>Streptophyta</taxon>
        <taxon>Embryophyta</taxon>
        <taxon>Tracheophyta</taxon>
        <taxon>Spermatophyta</taxon>
        <taxon>Magnoliopsida</taxon>
        <taxon>eudicotyledons</taxon>
        <taxon>Gunneridae</taxon>
        <taxon>Pentapetalae</taxon>
        <taxon>rosids</taxon>
        <taxon>fabids</taxon>
        <taxon>Rosales</taxon>
        <taxon>Cannabaceae</taxon>
        <taxon>Cannabis</taxon>
    </lineage>
</organism>
<evidence type="ECO:0000313" key="2">
    <source>
        <dbReference type="EMBL" id="KAF4348836.1"/>
    </source>
</evidence>
<accession>A0A7J6DS62</accession>
<dbReference type="Proteomes" id="UP000525078">
    <property type="component" value="Unassembled WGS sequence"/>
</dbReference>
<comment type="caution">
    <text evidence="2">The sequence shown here is derived from an EMBL/GenBank/DDBJ whole genome shotgun (WGS) entry which is preliminary data.</text>
</comment>
<reference evidence="2 3" key="1">
    <citation type="journal article" date="2020" name="bioRxiv">
        <title>Sequence and annotation of 42 cannabis genomes reveals extensive copy number variation in cannabinoid synthesis and pathogen resistance genes.</title>
        <authorList>
            <person name="Mckernan K.J."/>
            <person name="Helbert Y."/>
            <person name="Kane L.T."/>
            <person name="Ebling H."/>
            <person name="Zhang L."/>
            <person name="Liu B."/>
            <person name="Eaton Z."/>
            <person name="Mclaughlin S."/>
            <person name="Kingan S."/>
            <person name="Baybayan P."/>
            <person name="Concepcion G."/>
            <person name="Jordan M."/>
            <person name="Riva A."/>
            <person name="Barbazuk W."/>
            <person name="Harkins T."/>
        </authorList>
    </citation>
    <scope>NUCLEOTIDE SEQUENCE [LARGE SCALE GENOMIC DNA]</scope>
    <source>
        <strain evidence="3">cv. Jamaican Lion 4</strain>
        <tissue evidence="2">Leaf</tissue>
    </source>
</reference>
<gene>
    <name evidence="2" type="ORF">F8388_005133</name>
</gene>